<keyword evidence="3" id="KW-1185">Reference proteome</keyword>
<dbReference type="OrthoDB" id="4151615at2759"/>
<accession>A0A5C3QXX0</accession>
<dbReference type="Proteomes" id="UP000305067">
    <property type="component" value="Unassembled WGS sequence"/>
</dbReference>
<evidence type="ECO:0000313" key="3">
    <source>
        <dbReference type="Proteomes" id="UP000305067"/>
    </source>
</evidence>
<feature type="compositionally biased region" description="Acidic residues" evidence="1">
    <location>
        <begin position="78"/>
        <end position="98"/>
    </location>
</feature>
<dbReference type="EMBL" id="ML178815">
    <property type="protein sequence ID" value="TFL06187.1"/>
    <property type="molecule type" value="Genomic_DNA"/>
</dbReference>
<feature type="compositionally biased region" description="Basic and acidic residues" evidence="1">
    <location>
        <begin position="125"/>
        <end position="137"/>
    </location>
</feature>
<name>A0A5C3QXX0_9AGAR</name>
<protein>
    <submittedName>
        <fullName evidence="2">Uncharacterized protein</fullName>
    </submittedName>
</protein>
<proteinExistence type="predicted"/>
<feature type="region of interest" description="Disordered" evidence="1">
    <location>
        <begin position="78"/>
        <end position="137"/>
    </location>
</feature>
<sequence length="272" mass="30844">MEFPPFTLVTPTDEQVQDAAHAIRELEPGLGQLKLLARLKEENNWTLSEKRFRRLVPSTFAAGIDAAIAEALKILEEDEDEDDYEDGCSSDSEFDDASGESMGYGHYEELDDSDGEDDEADLEAEGAKEGHPGERKAVFTDSRKLADDAFAKQIGWRTRTVRLKWNFKLTDEHIDKIVALSPAVCDNFRDFIFESEDARPLLEIEVVKVNEVKEWGDWELHITSQTYQDGKEVTDLPFAADMGLQGMDDDTEYNNYLTTGDISEEYLARYGY</sequence>
<feature type="compositionally biased region" description="Acidic residues" evidence="1">
    <location>
        <begin position="109"/>
        <end position="124"/>
    </location>
</feature>
<organism evidence="2 3">
    <name type="scientific">Pterulicium gracile</name>
    <dbReference type="NCBI Taxonomy" id="1884261"/>
    <lineage>
        <taxon>Eukaryota</taxon>
        <taxon>Fungi</taxon>
        <taxon>Dikarya</taxon>
        <taxon>Basidiomycota</taxon>
        <taxon>Agaricomycotina</taxon>
        <taxon>Agaricomycetes</taxon>
        <taxon>Agaricomycetidae</taxon>
        <taxon>Agaricales</taxon>
        <taxon>Pleurotineae</taxon>
        <taxon>Pterulaceae</taxon>
        <taxon>Pterulicium</taxon>
    </lineage>
</organism>
<evidence type="ECO:0000256" key="1">
    <source>
        <dbReference type="SAM" id="MobiDB-lite"/>
    </source>
</evidence>
<dbReference type="AlphaFoldDB" id="A0A5C3QXX0"/>
<gene>
    <name evidence="2" type="ORF">BDV98DRAFT_600260</name>
</gene>
<reference evidence="2 3" key="1">
    <citation type="journal article" date="2019" name="Nat. Ecol. Evol.">
        <title>Megaphylogeny resolves global patterns of mushroom evolution.</title>
        <authorList>
            <person name="Varga T."/>
            <person name="Krizsan K."/>
            <person name="Foldi C."/>
            <person name="Dima B."/>
            <person name="Sanchez-Garcia M."/>
            <person name="Sanchez-Ramirez S."/>
            <person name="Szollosi G.J."/>
            <person name="Szarkandi J.G."/>
            <person name="Papp V."/>
            <person name="Albert L."/>
            <person name="Andreopoulos W."/>
            <person name="Angelini C."/>
            <person name="Antonin V."/>
            <person name="Barry K.W."/>
            <person name="Bougher N.L."/>
            <person name="Buchanan P."/>
            <person name="Buyck B."/>
            <person name="Bense V."/>
            <person name="Catcheside P."/>
            <person name="Chovatia M."/>
            <person name="Cooper J."/>
            <person name="Damon W."/>
            <person name="Desjardin D."/>
            <person name="Finy P."/>
            <person name="Geml J."/>
            <person name="Haridas S."/>
            <person name="Hughes K."/>
            <person name="Justo A."/>
            <person name="Karasinski D."/>
            <person name="Kautmanova I."/>
            <person name="Kiss B."/>
            <person name="Kocsube S."/>
            <person name="Kotiranta H."/>
            <person name="LaButti K.M."/>
            <person name="Lechner B.E."/>
            <person name="Liimatainen K."/>
            <person name="Lipzen A."/>
            <person name="Lukacs Z."/>
            <person name="Mihaltcheva S."/>
            <person name="Morgado L.N."/>
            <person name="Niskanen T."/>
            <person name="Noordeloos M.E."/>
            <person name="Ohm R.A."/>
            <person name="Ortiz-Santana B."/>
            <person name="Ovrebo C."/>
            <person name="Racz N."/>
            <person name="Riley R."/>
            <person name="Savchenko A."/>
            <person name="Shiryaev A."/>
            <person name="Soop K."/>
            <person name="Spirin V."/>
            <person name="Szebenyi C."/>
            <person name="Tomsovsky M."/>
            <person name="Tulloss R.E."/>
            <person name="Uehling J."/>
            <person name="Grigoriev I.V."/>
            <person name="Vagvolgyi C."/>
            <person name="Papp T."/>
            <person name="Martin F.M."/>
            <person name="Miettinen O."/>
            <person name="Hibbett D.S."/>
            <person name="Nagy L.G."/>
        </authorList>
    </citation>
    <scope>NUCLEOTIDE SEQUENCE [LARGE SCALE GENOMIC DNA]</scope>
    <source>
        <strain evidence="2 3">CBS 309.79</strain>
    </source>
</reference>
<evidence type="ECO:0000313" key="2">
    <source>
        <dbReference type="EMBL" id="TFL06187.1"/>
    </source>
</evidence>